<dbReference type="GO" id="GO:0005975">
    <property type="term" value="P:carbohydrate metabolic process"/>
    <property type="evidence" value="ECO:0007669"/>
    <property type="project" value="InterPro"/>
</dbReference>
<dbReference type="GO" id="GO:0006688">
    <property type="term" value="P:glycosphingolipid biosynthetic process"/>
    <property type="evidence" value="ECO:0007669"/>
    <property type="project" value="TreeGrafter"/>
</dbReference>
<sequence length="273" mass="31721">MVGSLRTGIIDTKNYTFYKEYSDIISGGAWQPSECVARQRVAIVIPFRDRQKHLEQLQYNLIPILKRQQLNFRFFVVEQNGNHTFNKGRIMNAAFLEARKFDDFDCFVFHDVDMMPEDDRNMYTCTDAARHMSPAVDKFLYVLPYTQLVGGVLSMKPDVFIAVNGYSNLYWGWGAEDDDMAARLQLKQIGIVRPPLTIGRYRMIKHSEREINPVKVRLYLLKTVKDRFMKDGLNSLEYKTVFVKLTPLYTHIMVDIGEPPRDANKITSLMAKK</sequence>
<reference evidence="13" key="1">
    <citation type="journal article" date="2019" name="bioRxiv">
        <title>The Genome of the Zebra Mussel, Dreissena polymorpha: A Resource for Invasive Species Research.</title>
        <authorList>
            <person name="McCartney M.A."/>
            <person name="Auch B."/>
            <person name="Kono T."/>
            <person name="Mallez S."/>
            <person name="Zhang Y."/>
            <person name="Obille A."/>
            <person name="Becker A."/>
            <person name="Abrahante J.E."/>
            <person name="Garbe J."/>
            <person name="Badalamenti J.P."/>
            <person name="Herman A."/>
            <person name="Mangelson H."/>
            <person name="Liachko I."/>
            <person name="Sullivan S."/>
            <person name="Sone E.D."/>
            <person name="Koren S."/>
            <person name="Silverstein K.A.T."/>
            <person name="Beckman K.B."/>
            <person name="Gohl D.M."/>
        </authorList>
    </citation>
    <scope>NUCLEOTIDE SEQUENCE</scope>
    <source>
        <strain evidence="13">Duluth1</strain>
        <tissue evidence="13">Whole animal</tissue>
    </source>
</reference>
<organism evidence="13 14">
    <name type="scientific">Dreissena polymorpha</name>
    <name type="common">Zebra mussel</name>
    <name type="synonym">Mytilus polymorpha</name>
    <dbReference type="NCBI Taxonomy" id="45954"/>
    <lineage>
        <taxon>Eukaryota</taxon>
        <taxon>Metazoa</taxon>
        <taxon>Spiralia</taxon>
        <taxon>Lophotrochozoa</taxon>
        <taxon>Mollusca</taxon>
        <taxon>Bivalvia</taxon>
        <taxon>Autobranchia</taxon>
        <taxon>Heteroconchia</taxon>
        <taxon>Euheterodonta</taxon>
        <taxon>Imparidentia</taxon>
        <taxon>Neoheterodontei</taxon>
        <taxon>Myida</taxon>
        <taxon>Dreissenoidea</taxon>
        <taxon>Dreissenidae</taxon>
        <taxon>Dreissena</taxon>
    </lineage>
</organism>
<dbReference type="GO" id="GO:0005794">
    <property type="term" value="C:Golgi apparatus"/>
    <property type="evidence" value="ECO:0007669"/>
    <property type="project" value="TreeGrafter"/>
</dbReference>
<keyword evidence="14" id="KW-1185">Reference proteome</keyword>
<comment type="subcellular location">
    <subcellularLocation>
        <location evidence="1">Membrane</location>
        <topology evidence="1">Single-pass type II membrane protein</topology>
    </subcellularLocation>
</comment>
<keyword evidence="6" id="KW-0812">Transmembrane</keyword>
<proteinExistence type="inferred from homology"/>
<protein>
    <recommendedName>
        <fullName evidence="15">Beta-1,4-galactosyltransferase</fullName>
    </recommendedName>
</protein>
<dbReference type="EMBL" id="JAIWYP010000001">
    <property type="protein sequence ID" value="KAH3898130.1"/>
    <property type="molecule type" value="Genomic_DNA"/>
</dbReference>
<keyword evidence="10" id="KW-0325">Glycoprotein</keyword>
<evidence type="ECO:0008006" key="15">
    <source>
        <dbReference type="Google" id="ProtNLM"/>
    </source>
</evidence>
<gene>
    <name evidence="13" type="ORF">DPMN_022349</name>
</gene>
<evidence type="ECO:0000256" key="4">
    <source>
        <dbReference type="ARBA" id="ARBA00022676"/>
    </source>
</evidence>
<dbReference type="CDD" id="cd00899">
    <property type="entry name" value="b4GalT"/>
    <property type="match status" value="1"/>
</dbReference>
<dbReference type="InterPro" id="IPR029044">
    <property type="entry name" value="Nucleotide-diphossugar_trans"/>
</dbReference>
<dbReference type="InterPro" id="IPR003859">
    <property type="entry name" value="Galactosyl_T"/>
</dbReference>
<name>A0A9D4NMC9_DREPO</name>
<dbReference type="InterPro" id="IPR027995">
    <property type="entry name" value="Galactosyl_T_N"/>
</dbReference>
<comment type="caution">
    <text evidence="13">The sequence shown here is derived from an EMBL/GenBank/DDBJ whole genome shotgun (WGS) entry which is preliminary data.</text>
</comment>
<dbReference type="GO" id="GO:0016020">
    <property type="term" value="C:membrane"/>
    <property type="evidence" value="ECO:0007669"/>
    <property type="project" value="UniProtKB-SubCell"/>
</dbReference>
<keyword evidence="8" id="KW-1133">Transmembrane helix</keyword>
<dbReference type="Pfam" id="PF02709">
    <property type="entry name" value="Glyco_transf_7C"/>
    <property type="match status" value="1"/>
</dbReference>
<reference evidence="13" key="2">
    <citation type="submission" date="2020-11" db="EMBL/GenBank/DDBJ databases">
        <authorList>
            <person name="McCartney M.A."/>
            <person name="Auch B."/>
            <person name="Kono T."/>
            <person name="Mallez S."/>
            <person name="Becker A."/>
            <person name="Gohl D.M."/>
            <person name="Silverstein K.A.T."/>
            <person name="Koren S."/>
            <person name="Bechman K.B."/>
            <person name="Herman A."/>
            <person name="Abrahante J.E."/>
            <person name="Garbe J."/>
        </authorList>
    </citation>
    <scope>NUCLEOTIDE SEQUENCE</scope>
    <source>
        <strain evidence="13">Duluth1</strain>
        <tissue evidence="13">Whole animal</tissue>
    </source>
</reference>
<dbReference type="AlphaFoldDB" id="A0A9D4NMC9"/>
<evidence type="ECO:0000256" key="6">
    <source>
        <dbReference type="ARBA" id="ARBA00022692"/>
    </source>
</evidence>
<dbReference type="InterPro" id="IPR027791">
    <property type="entry name" value="Galactosyl_T_C"/>
</dbReference>
<keyword evidence="4" id="KW-0328">Glycosyltransferase</keyword>
<evidence type="ECO:0000256" key="8">
    <source>
        <dbReference type="ARBA" id="ARBA00022989"/>
    </source>
</evidence>
<dbReference type="PANTHER" id="PTHR19300">
    <property type="entry name" value="BETA-1,4-GALACTOSYLTRANSFERASE"/>
    <property type="match status" value="1"/>
</dbReference>
<dbReference type="Gene3D" id="3.90.550.10">
    <property type="entry name" value="Spore Coat Polysaccharide Biosynthesis Protein SpsA, Chain A"/>
    <property type="match status" value="1"/>
</dbReference>
<accession>A0A9D4NMC9</accession>
<evidence type="ECO:0000313" key="14">
    <source>
        <dbReference type="Proteomes" id="UP000828390"/>
    </source>
</evidence>
<feature type="domain" description="Galactosyltransferase C-terminal" evidence="11">
    <location>
        <begin position="130"/>
        <end position="206"/>
    </location>
</feature>
<evidence type="ECO:0000256" key="2">
    <source>
        <dbReference type="ARBA" id="ARBA00004922"/>
    </source>
</evidence>
<evidence type="ECO:0000256" key="9">
    <source>
        <dbReference type="ARBA" id="ARBA00023136"/>
    </source>
</evidence>
<comment type="pathway">
    <text evidence="2">Protein modification; protein glycosylation.</text>
</comment>
<evidence type="ECO:0000256" key="10">
    <source>
        <dbReference type="ARBA" id="ARBA00023180"/>
    </source>
</evidence>
<evidence type="ECO:0000313" key="13">
    <source>
        <dbReference type="EMBL" id="KAH3898130.1"/>
    </source>
</evidence>
<keyword evidence="5" id="KW-0808">Transferase</keyword>
<comment type="similarity">
    <text evidence="3">Belongs to the glycosyltransferase 7 family.</text>
</comment>
<dbReference type="PANTHER" id="PTHR19300:SF57">
    <property type="entry name" value="BETA-1,4-N-ACETYLGALACTOSAMINYLTRANSFERASE"/>
    <property type="match status" value="1"/>
</dbReference>
<evidence type="ECO:0000259" key="12">
    <source>
        <dbReference type="Pfam" id="PF13733"/>
    </source>
</evidence>
<keyword evidence="7" id="KW-0735">Signal-anchor</keyword>
<evidence type="ECO:0000256" key="1">
    <source>
        <dbReference type="ARBA" id="ARBA00004606"/>
    </source>
</evidence>
<dbReference type="Pfam" id="PF13733">
    <property type="entry name" value="Glyco_transf_7N"/>
    <property type="match status" value="1"/>
</dbReference>
<keyword evidence="9" id="KW-0472">Membrane</keyword>
<dbReference type="PRINTS" id="PR02050">
    <property type="entry name" value="B14GALTRFASE"/>
</dbReference>
<evidence type="ECO:0000256" key="5">
    <source>
        <dbReference type="ARBA" id="ARBA00022679"/>
    </source>
</evidence>
<evidence type="ECO:0000256" key="7">
    <source>
        <dbReference type="ARBA" id="ARBA00022968"/>
    </source>
</evidence>
<feature type="domain" description="Galactosyltransferase N-terminal" evidence="12">
    <location>
        <begin position="17"/>
        <end position="126"/>
    </location>
</feature>
<dbReference type="SUPFAM" id="SSF53448">
    <property type="entry name" value="Nucleotide-diphospho-sugar transferases"/>
    <property type="match status" value="1"/>
</dbReference>
<dbReference type="Proteomes" id="UP000828390">
    <property type="component" value="Unassembled WGS sequence"/>
</dbReference>
<dbReference type="GO" id="GO:0033842">
    <property type="term" value="F:N-acetyl-beta-glucosaminyl-derivative 4-beta-N-acetylgalactosaminyltransferase activity"/>
    <property type="evidence" value="ECO:0007669"/>
    <property type="project" value="TreeGrafter"/>
</dbReference>
<evidence type="ECO:0000256" key="3">
    <source>
        <dbReference type="ARBA" id="ARBA00005735"/>
    </source>
</evidence>
<evidence type="ECO:0000259" key="11">
    <source>
        <dbReference type="Pfam" id="PF02709"/>
    </source>
</evidence>
<dbReference type="GO" id="GO:0008378">
    <property type="term" value="F:galactosyltransferase activity"/>
    <property type="evidence" value="ECO:0007669"/>
    <property type="project" value="TreeGrafter"/>
</dbReference>